<dbReference type="RefSeq" id="WP_079640722.1">
    <property type="nucleotide sequence ID" value="NZ_FUZF01000001.1"/>
</dbReference>
<accession>A0A1T5B1K1</accession>
<keyword evidence="1" id="KW-1133">Transmembrane helix</keyword>
<dbReference type="Pfam" id="PF04773">
    <property type="entry name" value="FecR"/>
    <property type="match status" value="1"/>
</dbReference>
<keyword evidence="1" id="KW-0812">Transmembrane</keyword>
<evidence type="ECO:0000313" key="5">
    <source>
        <dbReference type="Proteomes" id="UP000190150"/>
    </source>
</evidence>
<keyword evidence="1" id="KW-0472">Membrane</keyword>
<organism evidence="4 5">
    <name type="scientific">Sphingobacterium nematocida</name>
    <dbReference type="NCBI Taxonomy" id="1513896"/>
    <lineage>
        <taxon>Bacteria</taxon>
        <taxon>Pseudomonadati</taxon>
        <taxon>Bacteroidota</taxon>
        <taxon>Sphingobacteriia</taxon>
        <taxon>Sphingobacteriales</taxon>
        <taxon>Sphingobacteriaceae</taxon>
        <taxon>Sphingobacterium</taxon>
    </lineage>
</organism>
<evidence type="ECO:0000259" key="3">
    <source>
        <dbReference type="Pfam" id="PF16344"/>
    </source>
</evidence>
<dbReference type="Gene3D" id="2.60.120.1440">
    <property type="match status" value="1"/>
</dbReference>
<dbReference type="STRING" id="1513896.SAMN05660841_00374"/>
<sequence>MLKDEEIKKILAKINAGNATEDEKSLFLKWYHTWDDTQTKVDGLGDVETLHQSIWDKIEGKRKVRRWDSRRFIRIAAAFAIVGASSFAFFYYSGTNEKPLELSNAVKLGGNAFDHVTINTSVADFLDTSKYVNLKELNNGDKIGDISTGEAQFIKIQLPDGSKVSLNAGTKIHLADDFRTGQNRVVYLEGEAFFDVSKIAGRGFIVASKGQRVEVLGTKFNIKAYPNQKQIVTSLIEGSIRLQSDDELQVLKPNDIAYNTAGNIAVRSEEVIPNVGWRQLNFEFDNEQVEEVLQQLGRWYGLKIVFKNRIPDLMISGKIPRGTELKDLQLILGNLTQAQYQLKDNVMQVKFNNN</sequence>
<dbReference type="PANTHER" id="PTHR30273">
    <property type="entry name" value="PERIPLASMIC SIGNAL SENSOR AND SIGMA FACTOR ACTIVATOR FECR-RELATED"/>
    <property type="match status" value="1"/>
</dbReference>
<evidence type="ECO:0000259" key="2">
    <source>
        <dbReference type="Pfam" id="PF04773"/>
    </source>
</evidence>
<feature type="domain" description="FecR protein" evidence="2">
    <location>
        <begin position="145"/>
        <end position="241"/>
    </location>
</feature>
<proteinExistence type="predicted"/>
<gene>
    <name evidence="4" type="ORF">SAMN05660841_00374</name>
</gene>
<dbReference type="InterPro" id="IPR006860">
    <property type="entry name" value="FecR"/>
</dbReference>
<dbReference type="InterPro" id="IPR012373">
    <property type="entry name" value="Ferrdict_sens_TM"/>
</dbReference>
<evidence type="ECO:0000313" key="4">
    <source>
        <dbReference type="EMBL" id="SKB40969.1"/>
    </source>
</evidence>
<dbReference type="Pfam" id="PF16344">
    <property type="entry name" value="FecR_C"/>
    <property type="match status" value="1"/>
</dbReference>
<evidence type="ECO:0000256" key="1">
    <source>
        <dbReference type="SAM" id="Phobius"/>
    </source>
</evidence>
<dbReference type="PANTHER" id="PTHR30273:SF2">
    <property type="entry name" value="PROTEIN FECR"/>
    <property type="match status" value="1"/>
</dbReference>
<dbReference type="Proteomes" id="UP000190150">
    <property type="component" value="Unassembled WGS sequence"/>
</dbReference>
<protein>
    <submittedName>
        <fullName evidence="4">FecR family protein</fullName>
    </submittedName>
</protein>
<dbReference type="EMBL" id="FUZF01000001">
    <property type="protein sequence ID" value="SKB40969.1"/>
    <property type="molecule type" value="Genomic_DNA"/>
</dbReference>
<dbReference type="Gene3D" id="3.55.50.30">
    <property type="match status" value="1"/>
</dbReference>
<dbReference type="InterPro" id="IPR032508">
    <property type="entry name" value="FecR_C"/>
</dbReference>
<dbReference type="AlphaFoldDB" id="A0A1T5B1K1"/>
<feature type="transmembrane region" description="Helical" evidence="1">
    <location>
        <begin position="72"/>
        <end position="92"/>
    </location>
</feature>
<dbReference type="GO" id="GO:0016989">
    <property type="term" value="F:sigma factor antagonist activity"/>
    <property type="evidence" value="ECO:0007669"/>
    <property type="project" value="TreeGrafter"/>
</dbReference>
<dbReference type="PIRSF" id="PIRSF018266">
    <property type="entry name" value="FecR"/>
    <property type="match status" value="1"/>
</dbReference>
<feature type="domain" description="Protein FecR C-terminal" evidence="3">
    <location>
        <begin position="282"/>
        <end position="346"/>
    </location>
</feature>
<reference evidence="5" key="1">
    <citation type="submission" date="2017-02" db="EMBL/GenBank/DDBJ databases">
        <authorList>
            <person name="Varghese N."/>
            <person name="Submissions S."/>
        </authorList>
    </citation>
    <scope>NUCLEOTIDE SEQUENCE [LARGE SCALE GENOMIC DNA]</scope>
    <source>
        <strain evidence="5">DSM 24091</strain>
    </source>
</reference>
<name>A0A1T5B1K1_9SPHI</name>
<keyword evidence="5" id="KW-1185">Reference proteome</keyword>
<dbReference type="OrthoDB" id="1523489at2"/>